<proteinExistence type="predicted"/>
<gene>
    <name evidence="2" type="ORF">GJR96_13235</name>
</gene>
<dbReference type="Gene3D" id="3.40.630.30">
    <property type="match status" value="1"/>
</dbReference>
<evidence type="ECO:0000313" key="2">
    <source>
        <dbReference type="EMBL" id="MRX22911.1"/>
    </source>
</evidence>
<accession>A0A6A8GJF2</accession>
<evidence type="ECO:0000313" key="3">
    <source>
        <dbReference type="Proteomes" id="UP000439022"/>
    </source>
</evidence>
<dbReference type="InterPro" id="IPR016181">
    <property type="entry name" value="Acyl_CoA_acyltransferase"/>
</dbReference>
<name>A0A6A8GJF2_9EURY</name>
<sequence>MSSRPCEQACCNHAVDNDCITIQTVCEYRCNMSHLPRQEERTDGYRIQQFTQDHLDGFLALHELTYGGHPSTALFEWRYNSPYLDEIPIFVAVDDSDTVVGATAFLPFRIAAGGTTALALQPANAMVHPDHRRNGLFSRTLTSAIDHYEDSNAEFFFNFPTAPALPALTKLGWKEVGTVPTWFRLQRPVEVLDGAVPEWITPAASRISTTLAKAHNRIRRGFATGDASVDVQRYDELPVGLFTELYEENAPEHIHVVKDRAFFEWRFGNPEWDTVSYVARREGHPVAGLVACTRKADGITATALMSVLPPAGADPDTDALVVLLDAVVGDHRDVDVIRVSESSLPTSILERFGFLSNHAFPLSRVANKTHLVTRPIVDDAEHKWYLGEHLVTSQNQWAVELADQDAPF</sequence>
<keyword evidence="2" id="KW-0808">Transferase</keyword>
<dbReference type="GO" id="GO:0016747">
    <property type="term" value="F:acyltransferase activity, transferring groups other than amino-acyl groups"/>
    <property type="evidence" value="ECO:0007669"/>
    <property type="project" value="InterPro"/>
</dbReference>
<comment type="caution">
    <text evidence="2">The sequence shown here is derived from an EMBL/GenBank/DDBJ whole genome shotgun (WGS) entry which is preliminary data.</text>
</comment>
<dbReference type="AlphaFoldDB" id="A0A6A8GJF2"/>
<dbReference type="PROSITE" id="PS51186">
    <property type="entry name" value="GNAT"/>
    <property type="match status" value="1"/>
</dbReference>
<dbReference type="Proteomes" id="UP000439022">
    <property type="component" value="Unassembled WGS sequence"/>
</dbReference>
<dbReference type="Pfam" id="PF13527">
    <property type="entry name" value="Acetyltransf_9"/>
    <property type="match status" value="1"/>
</dbReference>
<dbReference type="EMBL" id="WKJO01000001">
    <property type="protein sequence ID" value="MRX22911.1"/>
    <property type="molecule type" value="Genomic_DNA"/>
</dbReference>
<organism evidence="2 3">
    <name type="scientific">Haloferax litoreum</name>
    <dbReference type="NCBI Taxonomy" id="2666140"/>
    <lineage>
        <taxon>Archaea</taxon>
        <taxon>Methanobacteriati</taxon>
        <taxon>Methanobacteriota</taxon>
        <taxon>Stenosarchaea group</taxon>
        <taxon>Halobacteria</taxon>
        <taxon>Halobacteriales</taxon>
        <taxon>Haloferacaceae</taxon>
        <taxon>Haloferax</taxon>
    </lineage>
</organism>
<reference evidence="2 3" key="1">
    <citation type="submission" date="2019-11" db="EMBL/GenBank/DDBJ databases">
        <title>Whole genome sequence of Haloferax sp. MBLA0076.</title>
        <authorList>
            <person name="Seo M.-J."/>
            <person name="Cho E.-S."/>
        </authorList>
    </citation>
    <scope>NUCLEOTIDE SEQUENCE [LARGE SCALE GENOMIC DNA]</scope>
    <source>
        <strain evidence="2 3">MBLA0076</strain>
    </source>
</reference>
<feature type="domain" description="N-acetyltransferase" evidence="1">
    <location>
        <begin position="45"/>
        <end position="190"/>
    </location>
</feature>
<dbReference type="InterPro" id="IPR000182">
    <property type="entry name" value="GNAT_dom"/>
</dbReference>
<keyword evidence="3" id="KW-1185">Reference proteome</keyword>
<protein>
    <submittedName>
        <fullName evidence="2">GNAT family N-acetyltransferase</fullName>
    </submittedName>
</protein>
<evidence type="ECO:0000259" key="1">
    <source>
        <dbReference type="PROSITE" id="PS51186"/>
    </source>
</evidence>
<dbReference type="SUPFAM" id="SSF55729">
    <property type="entry name" value="Acyl-CoA N-acyltransferases (Nat)"/>
    <property type="match status" value="1"/>
</dbReference>